<reference evidence="3 4" key="1">
    <citation type="submission" date="2024-01" db="EMBL/GenBank/DDBJ databases">
        <title>A draft genome for the cacao thread blight pathogen Marasmiellus scandens.</title>
        <authorList>
            <person name="Baruah I.K."/>
            <person name="Leung J."/>
            <person name="Bukari Y."/>
            <person name="Amoako-Attah I."/>
            <person name="Meinhardt L.W."/>
            <person name="Bailey B.A."/>
            <person name="Cohen S.P."/>
        </authorList>
    </citation>
    <scope>NUCLEOTIDE SEQUENCE [LARGE SCALE GENOMIC DNA]</scope>
    <source>
        <strain evidence="3 4">GH-19</strain>
    </source>
</reference>
<feature type="compositionally biased region" description="Low complexity" evidence="2">
    <location>
        <begin position="1"/>
        <end position="11"/>
    </location>
</feature>
<comment type="caution">
    <text evidence="3">The sequence shown here is derived from an EMBL/GenBank/DDBJ whole genome shotgun (WGS) entry which is preliminary data.</text>
</comment>
<feature type="region of interest" description="Disordered" evidence="2">
    <location>
        <begin position="1"/>
        <end position="47"/>
    </location>
</feature>
<feature type="coiled-coil region" evidence="1">
    <location>
        <begin position="142"/>
        <end position="171"/>
    </location>
</feature>
<protein>
    <submittedName>
        <fullName evidence="3">Uncharacterized protein</fullName>
    </submittedName>
</protein>
<feature type="compositionally biased region" description="Basic residues" evidence="2">
    <location>
        <begin position="415"/>
        <end position="426"/>
    </location>
</feature>
<feature type="compositionally biased region" description="Basic and acidic residues" evidence="2">
    <location>
        <begin position="403"/>
        <end position="414"/>
    </location>
</feature>
<gene>
    <name evidence="3" type="ORF">VKT23_004613</name>
</gene>
<evidence type="ECO:0000313" key="3">
    <source>
        <dbReference type="EMBL" id="KAK7467560.1"/>
    </source>
</evidence>
<keyword evidence="1" id="KW-0175">Coiled coil</keyword>
<name>A0ABR1JV66_9AGAR</name>
<organism evidence="3 4">
    <name type="scientific">Marasmiellus scandens</name>
    <dbReference type="NCBI Taxonomy" id="2682957"/>
    <lineage>
        <taxon>Eukaryota</taxon>
        <taxon>Fungi</taxon>
        <taxon>Dikarya</taxon>
        <taxon>Basidiomycota</taxon>
        <taxon>Agaricomycotina</taxon>
        <taxon>Agaricomycetes</taxon>
        <taxon>Agaricomycetidae</taxon>
        <taxon>Agaricales</taxon>
        <taxon>Marasmiineae</taxon>
        <taxon>Omphalotaceae</taxon>
        <taxon>Marasmiellus</taxon>
    </lineage>
</organism>
<feature type="region of interest" description="Disordered" evidence="2">
    <location>
        <begin position="188"/>
        <end position="221"/>
    </location>
</feature>
<evidence type="ECO:0000256" key="1">
    <source>
        <dbReference type="SAM" id="Coils"/>
    </source>
</evidence>
<sequence>MSSPNSEPSSVRNRRSRSPPDDSPSIETDSRKGKDKVRAVSGPDREEYDKVLQQNRHMEQTIKALQDHLQNSRNRIERLENLNSDLTVENESHKNSINHLAIERQHVFEEAISLRNSNQQGNAVLAEHMKTIEERENAIAQRDDEILNLRAMQAEAQRIETEQEIEIANLRKRTEDLRNIPLQWLNTRRPSSRRKKAERPQPAINHGLRFPHSTSGVDDDVNMDAQRDGEDRLTEETIRTLILDVLQKMGIGSYKKRRPSKPKKTEGLTDEEWNLWRAVVREVFKEIMQVPGVNDFRMYWPATEEEVGQYEKDLGDGPGTGYRLYFGETHRWRQCAWNKKVIENVVSVVVRVHQPMETGLPALSEDTIGDMVMGLVVQAQQSWKSLVPRFSPSLGRVENGSEATERAAEQEKKRANATRKRSRKQQKHDDRFEATEQMLAEYEGNHQQTNKWKKLQDLVLQLGIDGQSSDEEVMTHGSGTYISALKSSLPGWRRRKIRCLLTEIDEAGDLLRMAKPHKARKARIRGDLVNRESKVKKGLPLNFYHRGWLGNTSERKKQGLGISQKEFPLLNSDTEEDL</sequence>
<proteinExistence type="predicted"/>
<dbReference type="Proteomes" id="UP001498398">
    <property type="component" value="Unassembled WGS sequence"/>
</dbReference>
<keyword evidence="4" id="KW-1185">Reference proteome</keyword>
<accession>A0ABR1JV66</accession>
<feature type="coiled-coil region" evidence="1">
    <location>
        <begin position="48"/>
        <end position="96"/>
    </location>
</feature>
<evidence type="ECO:0000313" key="4">
    <source>
        <dbReference type="Proteomes" id="UP001498398"/>
    </source>
</evidence>
<dbReference type="EMBL" id="JBANRG010000004">
    <property type="protein sequence ID" value="KAK7467560.1"/>
    <property type="molecule type" value="Genomic_DNA"/>
</dbReference>
<evidence type="ECO:0000256" key="2">
    <source>
        <dbReference type="SAM" id="MobiDB-lite"/>
    </source>
</evidence>
<feature type="compositionally biased region" description="Basic and acidic residues" evidence="2">
    <location>
        <begin position="28"/>
        <end position="47"/>
    </location>
</feature>
<feature type="region of interest" description="Disordered" evidence="2">
    <location>
        <begin position="394"/>
        <end position="431"/>
    </location>
</feature>